<proteinExistence type="predicted"/>
<reference evidence="1 2" key="1">
    <citation type="submission" date="2023-08" db="EMBL/GenBank/DDBJ databases">
        <title>The whole genome sequence of Lysobacter yananisis.</title>
        <authorList>
            <person name="Sun H."/>
        </authorList>
    </citation>
    <scope>NUCLEOTIDE SEQUENCE [LARGE SCALE GENOMIC DNA]</scope>
    <source>
        <strain evidence="1 2">SNNU513</strain>
    </source>
</reference>
<dbReference type="Proteomes" id="UP001229313">
    <property type="component" value="Chromosome"/>
</dbReference>
<evidence type="ECO:0000313" key="2">
    <source>
        <dbReference type="Proteomes" id="UP001229313"/>
    </source>
</evidence>
<organism evidence="1 2">
    <name type="scientific">Lysobacter yananisis</name>
    <dbReference type="NCBI Taxonomy" id="1003114"/>
    <lineage>
        <taxon>Bacteria</taxon>
        <taxon>Pseudomonadati</taxon>
        <taxon>Pseudomonadota</taxon>
        <taxon>Gammaproteobacteria</taxon>
        <taxon>Lysobacterales</taxon>
        <taxon>Lysobacteraceae</taxon>
        <taxon>Lysobacter</taxon>
    </lineage>
</organism>
<dbReference type="InterPro" id="IPR046197">
    <property type="entry name" value="DUF6229"/>
</dbReference>
<evidence type="ECO:0000313" key="1">
    <source>
        <dbReference type="EMBL" id="WMT04026.1"/>
    </source>
</evidence>
<keyword evidence="2" id="KW-1185">Reference proteome</keyword>
<sequence length="63" mass="6471">MAMDKQAADLTIAWRNQAGADHPAGPLFSSGEFAQADLVFDSVDGCTASLCTGSCTVMCCILG</sequence>
<dbReference type="EMBL" id="CP133568">
    <property type="protein sequence ID" value="WMT04026.1"/>
    <property type="molecule type" value="Genomic_DNA"/>
</dbReference>
<name>A0ABY9PAH7_9GAMM</name>
<dbReference type="RefSeq" id="WP_057946061.1">
    <property type="nucleotide sequence ID" value="NZ_CP133568.1"/>
</dbReference>
<dbReference type="Pfam" id="PF19740">
    <property type="entry name" value="DUF6229"/>
    <property type="match status" value="1"/>
</dbReference>
<protein>
    <submittedName>
        <fullName evidence="1">DUF6229 family protein</fullName>
    </submittedName>
</protein>
<gene>
    <name evidence="1" type="ORF">RDV84_04020</name>
</gene>
<accession>A0ABY9PAH7</accession>